<keyword evidence="10" id="KW-1185">Reference proteome</keyword>
<dbReference type="InterPro" id="IPR003877">
    <property type="entry name" value="SPRY_dom"/>
</dbReference>
<dbReference type="CDD" id="cd19760">
    <property type="entry name" value="Bbox2_TRIM4-like"/>
    <property type="match status" value="1"/>
</dbReference>
<evidence type="ECO:0000256" key="5">
    <source>
        <dbReference type="SAM" id="Coils"/>
    </source>
</evidence>
<reference evidence="9" key="2">
    <citation type="submission" date="2025-09" db="UniProtKB">
        <authorList>
            <consortium name="Ensembl"/>
        </authorList>
    </citation>
    <scope>IDENTIFICATION</scope>
</reference>
<dbReference type="InterPro" id="IPR013320">
    <property type="entry name" value="ConA-like_dom_sf"/>
</dbReference>
<organism evidence="9 10">
    <name type="scientific">Gopherus evgoodei</name>
    <name type="common">Goodes thornscrub tortoise</name>
    <dbReference type="NCBI Taxonomy" id="1825980"/>
    <lineage>
        <taxon>Eukaryota</taxon>
        <taxon>Metazoa</taxon>
        <taxon>Chordata</taxon>
        <taxon>Craniata</taxon>
        <taxon>Vertebrata</taxon>
        <taxon>Euteleostomi</taxon>
        <taxon>Archelosauria</taxon>
        <taxon>Testudinata</taxon>
        <taxon>Testudines</taxon>
        <taxon>Cryptodira</taxon>
        <taxon>Durocryptodira</taxon>
        <taxon>Testudinoidea</taxon>
        <taxon>Testudinidae</taxon>
        <taxon>Gopherus</taxon>
    </lineage>
</organism>
<reference evidence="9" key="1">
    <citation type="submission" date="2025-08" db="UniProtKB">
        <authorList>
            <consortium name="Ensembl"/>
        </authorList>
    </citation>
    <scope>IDENTIFICATION</scope>
</reference>
<dbReference type="Proteomes" id="UP000694390">
    <property type="component" value="Unassembled WGS sequence"/>
</dbReference>
<dbReference type="Pfam" id="PF00622">
    <property type="entry name" value="SPRY"/>
    <property type="match status" value="1"/>
</dbReference>
<dbReference type="SUPFAM" id="SSF49899">
    <property type="entry name" value="Concanavalin A-like lectins/glucanases"/>
    <property type="match status" value="1"/>
</dbReference>
<dbReference type="Gene3D" id="2.60.120.920">
    <property type="match status" value="1"/>
</dbReference>
<dbReference type="GeneTree" id="ENSGT01030000234669"/>
<feature type="domain" description="B30.2/SPRY" evidence="8">
    <location>
        <begin position="295"/>
        <end position="485"/>
    </location>
</feature>
<evidence type="ECO:0000256" key="2">
    <source>
        <dbReference type="ARBA" id="ARBA00022771"/>
    </source>
</evidence>
<gene>
    <name evidence="9" type="primary">LOC115640779</name>
</gene>
<dbReference type="PANTHER" id="PTHR24103">
    <property type="entry name" value="E3 UBIQUITIN-PROTEIN LIGASE TRIM"/>
    <property type="match status" value="1"/>
</dbReference>
<dbReference type="InterPro" id="IPR050143">
    <property type="entry name" value="TRIM/RBCC"/>
</dbReference>
<dbReference type="Pfam" id="PF15227">
    <property type="entry name" value="zf-C3HC4_4"/>
    <property type="match status" value="1"/>
</dbReference>
<evidence type="ECO:0000259" key="7">
    <source>
        <dbReference type="PROSITE" id="PS50119"/>
    </source>
</evidence>
<dbReference type="InterPro" id="IPR003879">
    <property type="entry name" value="Butyrophylin_SPRY"/>
</dbReference>
<keyword evidence="2 4" id="KW-0863">Zinc-finger</keyword>
<accession>A0A8C4WSM5</accession>
<dbReference type="PROSITE" id="PS50089">
    <property type="entry name" value="ZF_RING_2"/>
    <property type="match status" value="1"/>
</dbReference>
<dbReference type="Pfam" id="PF00643">
    <property type="entry name" value="zf-B_box"/>
    <property type="match status" value="1"/>
</dbReference>
<evidence type="ECO:0000256" key="3">
    <source>
        <dbReference type="ARBA" id="ARBA00022833"/>
    </source>
</evidence>
<feature type="domain" description="B box-type" evidence="7">
    <location>
        <begin position="91"/>
        <end position="132"/>
    </location>
</feature>
<evidence type="ECO:0000313" key="10">
    <source>
        <dbReference type="Proteomes" id="UP000694390"/>
    </source>
</evidence>
<dbReference type="GO" id="GO:0008270">
    <property type="term" value="F:zinc ion binding"/>
    <property type="evidence" value="ECO:0007669"/>
    <property type="project" value="UniProtKB-KW"/>
</dbReference>
<dbReference type="PROSITE" id="PS50119">
    <property type="entry name" value="ZF_BBOX"/>
    <property type="match status" value="1"/>
</dbReference>
<keyword evidence="5" id="KW-0175">Coiled coil</keyword>
<evidence type="ECO:0000313" key="9">
    <source>
        <dbReference type="Ensembl" id="ENSGEVP00005020324.1"/>
    </source>
</evidence>
<keyword evidence="3" id="KW-0862">Zinc</keyword>
<dbReference type="SMART" id="SM00336">
    <property type="entry name" value="BBOX"/>
    <property type="match status" value="1"/>
</dbReference>
<dbReference type="InterPro" id="IPR013083">
    <property type="entry name" value="Znf_RING/FYVE/PHD"/>
</dbReference>
<dbReference type="InterPro" id="IPR000315">
    <property type="entry name" value="Znf_B-box"/>
</dbReference>
<dbReference type="SUPFAM" id="SSF57845">
    <property type="entry name" value="B-box zinc-binding domain"/>
    <property type="match status" value="1"/>
</dbReference>
<dbReference type="Ensembl" id="ENSGEVT00005021343.1">
    <property type="protein sequence ID" value="ENSGEVP00005020324.1"/>
    <property type="gene ID" value="ENSGEVG00005014384.1"/>
</dbReference>
<dbReference type="InterPro" id="IPR017907">
    <property type="entry name" value="Znf_RING_CS"/>
</dbReference>
<dbReference type="SMART" id="SM00449">
    <property type="entry name" value="SPRY"/>
    <property type="match status" value="1"/>
</dbReference>
<dbReference type="PROSITE" id="PS50188">
    <property type="entry name" value="B302_SPRY"/>
    <property type="match status" value="1"/>
</dbReference>
<sequence>MAAAGNPLKSLRDEATCSICLSFFTDPVTIDCGHNFCRACIAQCWERPDTDISCPQCRETFPQRTLRPNRQLGNVAEIAKQLSVPAAAAAAGGGLCNAHQEPFKLFCNQDQVLICVICRESQAHRAHRVLPIEEAARKHKDQIQTRLNILKQEREELLEWKQDGETQSQEYLGKIEAERQKIVSEFEQLRQFLEEQERLLLAQLEELDKEILKIQDENVTKLSKEISQLSDLISEIEEKCQQPTSEFLQDIRSTWSRCEKLKFEKPVAVPEDLRERVGVSSQRNVCLQEAVKKFKETLPYQLNFLISKAEKEVQATPDPDLANPCSIMSTDESVIQKYQNTGYLVPQNRFYPAACVLGYKGFTSGRCYWQVEVGNKDFWVLGIAKESVIHGGAISCTPEEGIWALQNTKYQYCALTSPKTALGLHHSPSNIGVYLDYEGEKVTFYDITSSGREPVFTFTSSFTGKIVPFFGSRRVQYQNQFGFYP</sequence>
<evidence type="ECO:0000256" key="4">
    <source>
        <dbReference type="PROSITE-ProRule" id="PRU00024"/>
    </source>
</evidence>
<dbReference type="InterPro" id="IPR001870">
    <property type="entry name" value="B30.2/SPRY"/>
</dbReference>
<proteinExistence type="predicted"/>
<dbReference type="SUPFAM" id="SSF57850">
    <property type="entry name" value="RING/U-box"/>
    <property type="match status" value="1"/>
</dbReference>
<dbReference type="InterPro" id="IPR043136">
    <property type="entry name" value="B30.2/SPRY_sf"/>
</dbReference>
<dbReference type="PRINTS" id="PR01407">
    <property type="entry name" value="BUTYPHLNCDUF"/>
</dbReference>
<dbReference type="CDD" id="cd16594">
    <property type="entry name" value="RING-HC_TRIM7-like_C-IV"/>
    <property type="match status" value="1"/>
</dbReference>
<evidence type="ECO:0000256" key="1">
    <source>
        <dbReference type="ARBA" id="ARBA00022723"/>
    </source>
</evidence>
<dbReference type="InterPro" id="IPR001841">
    <property type="entry name" value="Znf_RING"/>
</dbReference>
<evidence type="ECO:0000259" key="8">
    <source>
        <dbReference type="PROSITE" id="PS50188"/>
    </source>
</evidence>
<keyword evidence="1" id="KW-0479">Metal-binding</keyword>
<feature type="domain" description="RING-type" evidence="6">
    <location>
        <begin position="17"/>
        <end position="58"/>
    </location>
</feature>
<dbReference type="Gene3D" id="3.30.160.60">
    <property type="entry name" value="Classic Zinc Finger"/>
    <property type="match status" value="1"/>
</dbReference>
<feature type="coiled-coil region" evidence="5">
    <location>
        <begin position="190"/>
        <end position="239"/>
    </location>
</feature>
<protein>
    <submittedName>
        <fullName evidence="9">Uncharacterized protein</fullName>
    </submittedName>
</protein>
<dbReference type="PROSITE" id="PS00518">
    <property type="entry name" value="ZF_RING_1"/>
    <property type="match status" value="1"/>
</dbReference>
<name>A0A8C4WSM5_9SAUR</name>
<evidence type="ECO:0000259" key="6">
    <source>
        <dbReference type="PROSITE" id="PS50089"/>
    </source>
</evidence>
<dbReference type="Gene3D" id="3.30.40.10">
    <property type="entry name" value="Zinc/RING finger domain, C3HC4 (zinc finger)"/>
    <property type="match status" value="1"/>
</dbReference>
<dbReference type="AlphaFoldDB" id="A0A8C4WSM5"/>
<dbReference type="SMART" id="SM00184">
    <property type="entry name" value="RING"/>
    <property type="match status" value="1"/>
</dbReference>